<proteinExistence type="predicted"/>
<name>A0A178Z2J5_9EURO</name>
<evidence type="ECO:0000256" key="1">
    <source>
        <dbReference type="SAM" id="MobiDB-lite"/>
    </source>
</evidence>
<protein>
    <submittedName>
        <fullName evidence="2">Uncharacterized protein</fullName>
    </submittedName>
</protein>
<evidence type="ECO:0000313" key="2">
    <source>
        <dbReference type="EMBL" id="OAP53731.1"/>
    </source>
</evidence>
<sequence length="142" mass="16036">MHLYTPPAELRRAAQNVRIRQEDLIPVEEKKDCWYLPFQTRPELCTLELMTFLNLFLGIKYNNICERANAKGLDVQLDGLDFLLNRGTWNPLNKEFIAALTLLYPQELQALALSTTQGTPRSDGLSNDKGIGPHPPVIGDTT</sequence>
<comment type="caution">
    <text evidence="2">The sequence shown here is derived from an EMBL/GenBank/DDBJ whole genome shotgun (WGS) entry which is preliminary data.</text>
</comment>
<evidence type="ECO:0000313" key="3">
    <source>
        <dbReference type="Proteomes" id="UP000078343"/>
    </source>
</evidence>
<dbReference type="EMBL" id="LVYI01000033">
    <property type="protein sequence ID" value="OAP53731.1"/>
    <property type="molecule type" value="Genomic_DNA"/>
</dbReference>
<gene>
    <name evidence="2" type="ORF">AYL99_12090</name>
</gene>
<feature type="region of interest" description="Disordered" evidence="1">
    <location>
        <begin position="115"/>
        <end position="142"/>
    </location>
</feature>
<dbReference type="RefSeq" id="XP_018687098.1">
    <property type="nucleotide sequence ID" value="XM_018843572.1"/>
</dbReference>
<dbReference type="AlphaFoldDB" id="A0A178Z2J5"/>
<organism evidence="2 3">
    <name type="scientific">Fonsecaea erecta</name>
    <dbReference type="NCBI Taxonomy" id="1367422"/>
    <lineage>
        <taxon>Eukaryota</taxon>
        <taxon>Fungi</taxon>
        <taxon>Dikarya</taxon>
        <taxon>Ascomycota</taxon>
        <taxon>Pezizomycotina</taxon>
        <taxon>Eurotiomycetes</taxon>
        <taxon>Chaetothyriomycetidae</taxon>
        <taxon>Chaetothyriales</taxon>
        <taxon>Herpotrichiellaceae</taxon>
        <taxon>Fonsecaea</taxon>
    </lineage>
</organism>
<reference evidence="2 3" key="1">
    <citation type="submission" date="2016-04" db="EMBL/GenBank/DDBJ databases">
        <title>Draft genome of Fonsecaea erecta CBS 125763.</title>
        <authorList>
            <person name="Weiss V.A."/>
            <person name="Vicente V.A."/>
            <person name="Raittz R.T."/>
            <person name="Moreno L.F."/>
            <person name="De Souza E.M."/>
            <person name="Pedrosa F.O."/>
            <person name="Steffens M.B."/>
            <person name="Faoro H."/>
            <person name="Tadra-Sfeir M.Z."/>
            <person name="Najafzadeh M.J."/>
            <person name="Felipe M.S."/>
            <person name="Teixeira M."/>
            <person name="Sun J."/>
            <person name="Xi L."/>
            <person name="Gomes R."/>
            <person name="De Azevedo C.M."/>
            <person name="Salgado C.G."/>
            <person name="Da Silva M.B."/>
            <person name="Nascimento M.F."/>
            <person name="Queiroz-Telles F."/>
            <person name="Attili D.S."/>
            <person name="Gorbushina A."/>
        </authorList>
    </citation>
    <scope>NUCLEOTIDE SEQUENCE [LARGE SCALE GENOMIC DNA]</scope>
    <source>
        <strain evidence="2 3">CBS 125763</strain>
    </source>
</reference>
<dbReference type="Proteomes" id="UP000078343">
    <property type="component" value="Unassembled WGS sequence"/>
</dbReference>
<keyword evidence="3" id="KW-1185">Reference proteome</keyword>
<dbReference type="GeneID" id="30016256"/>
<accession>A0A178Z2J5</accession>